<evidence type="ECO:0000313" key="1">
    <source>
        <dbReference type="EMBL" id="MFI5680300.1"/>
    </source>
</evidence>
<dbReference type="Proteomes" id="UP001612415">
    <property type="component" value="Unassembled WGS sequence"/>
</dbReference>
<sequence length="107" mass="11027">MSTFNFHGNIEGPANFGDNGRIEINNGADAATVLRVADQLVDRLRGENPALVAPARVIQGELAQAGQEGRAADRGRIRSALETISVGVAAGSGGFALAQELARALGM</sequence>
<accession>A0ABW7YD17</accession>
<name>A0ABW7YD17_STRCE</name>
<protein>
    <submittedName>
        <fullName evidence="1">Uncharacterized protein</fullName>
    </submittedName>
</protein>
<reference evidence="1 2" key="1">
    <citation type="submission" date="2024-10" db="EMBL/GenBank/DDBJ databases">
        <title>The Natural Products Discovery Center: Release of the First 8490 Sequenced Strains for Exploring Actinobacteria Biosynthetic Diversity.</title>
        <authorList>
            <person name="Kalkreuter E."/>
            <person name="Kautsar S.A."/>
            <person name="Yang D."/>
            <person name="Bader C.D."/>
            <person name="Teijaro C.N."/>
            <person name="Fluegel L."/>
            <person name="Davis C.M."/>
            <person name="Simpson J.R."/>
            <person name="Lauterbach L."/>
            <person name="Steele A.D."/>
            <person name="Gui C."/>
            <person name="Meng S."/>
            <person name="Li G."/>
            <person name="Viehrig K."/>
            <person name="Ye F."/>
            <person name="Su P."/>
            <person name="Kiefer A.F."/>
            <person name="Nichols A."/>
            <person name="Cepeda A.J."/>
            <person name="Yan W."/>
            <person name="Fan B."/>
            <person name="Jiang Y."/>
            <person name="Adhikari A."/>
            <person name="Zheng C.-J."/>
            <person name="Schuster L."/>
            <person name="Cowan T.M."/>
            <person name="Smanski M.J."/>
            <person name="Chevrette M.G."/>
            <person name="De Carvalho L.P.S."/>
            <person name="Shen B."/>
        </authorList>
    </citation>
    <scope>NUCLEOTIDE SEQUENCE [LARGE SCALE GENOMIC DNA]</scope>
    <source>
        <strain evidence="1 2">NPDC051599</strain>
    </source>
</reference>
<keyword evidence="2" id="KW-1185">Reference proteome</keyword>
<gene>
    <name evidence="1" type="ORF">ACIA8P_37810</name>
</gene>
<proteinExistence type="predicted"/>
<organism evidence="1 2">
    <name type="scientific">Streptomyces cellulosae</name>
    <dbReference type="NCBI Taxonomy" id="1968"/>
    <lineage>
        <taxon>Bacteria</taxon>
        <taxon>Bacillati</taxon>
        <taxon>Actinomycetota</taxon>
        <taxon>Actinomycetes</taxon>
        <taxon>Kitasatosporales</taxon>
        <taxon>Streptomycetaceae</taxon>
        <taxon>Streptomyces</taxon>
    </lineage>
</organism>
<dbReference type="EMBL" id="JBITDC010000020">
    <property type="protein sequence ID" value="MFI5680300.1"/>
    <property type="molecule type" value="Genomic_DNA"/>
</dbReference>
<evidence type="ECO:0000313" key="2">
    <source>
        <dbReference type="Proteomes" id="UP001612415"/>
    </source>
</evidence>
<comment type="caution">
    <text evidence="1">The sequence shown here is derived from an EMBL/GenBank/DDBJ whole genome shotgun (WGS) entry which is preliminary data.</text>
</comment>
<dbReference type="RefSeq" id="WP_398660753.1">
    <property type="nucleotide sequence ID" value="NZ_JBITDC010000020.1"/>
</dbReference>